<dbReference type="HOGENOM" id="CLU_1741537_0_0_1"/>
<proteinExistence type="predicted"/>
<evidence type="ECO:0000313" key="2">
    <source>
        <dbReference type="EMBL" id="ESA05322.1"/>
    </source>
</evidence>
<dbReference type="VEuPathDB" id="FungiDB:RhiirFUN_023913"/>
<dbReference type="AlphaFoldDB" id="U9TD07"/>
<gene>
    <name evidence="2" type="ORF">GLOINDRAFT_35678</name>
</gene>
<dbReference type="EMBL" id="KI293175">
    <property type="protein sequence ID" value="ESA05322.1"/>
    <property type="molecule type" value="Genomic_DNA"/>
</dbReference>
<organism evidence="2">
    <name type="scientific">Rhizophagus irregularis (strain DAOM 181602 / DAOM 197198 / MUCL 43194)</name>
    <name type="common">Arbuscular mycorrhizal fungus</name>
    <name type="synonym">Glomus intraradices</name>
    <dbReference type="NCBI Taxonomy" id="747089"/>
    <lineage>
        <taxon>Eukaryota</taxon>
        <taxon>Fungi</taxon>
        <taxon>Fungi incertae sedis</taxon>
        <taxon>Mucoromycota</taxon>
        <taxon>Glomeromycotina</taxon>
        <taxon>Glomeromycetes</taxon>
        <taxon>Glomerales</taxon>
        <taxon>Glomeraceae</taxon>
        <taxon>Rhizophagus</taxon>
    </lineage>
</organism>
<sequence length="150" mass="16827">MSISKNIEFLKANRKYNERCDANKKELKQKNAGLKVRLAVVEKSSVVVDGQLQNDKKAILEILPEVSADNDSIVDQFKQYVPICKVNDMVSEVLPEVNTKLSAKRKMDKSLNKAYKKSVIDLKLSLSTGNDISVSLSIEKVDTKATYYVT</sequence>
<keyword evidence="1" id="KW-0175">Coiled coil</keyword>
<evidence type="ECO:0000256" key="1">
    <source>
        <dbReference type="SAM" id="Coils"/>
    </source>
</evidence>
<accession>U9TD07</accession>
<feature type="coiled-coil region" evidence="1">
    <location>
        <begin position="17"/>
        <end position="44"/>
    </location>
</feature>
<name>U9TD07_RHIID</name>
<reference evidence="2" key="1">
    <citation type="submission" date="2013-07" db="EMBL/GenBank/DDBJ databases">
        <title>The genome of an arbuscular mycorrhizal fungus provides insights into the evolution of the oldest plant symbiosis.</title>
        <authorList>
            <consortium name="DOE Joint Genome Institute"/>
            <person name="Tisserant E."/>
            <person name="Malbreil M."/>
            <person name="Kuo A."/>
            <person name="Kohler A."/>
            <person name="Symeonidi A."/>
            <person name="Balestrini R."/>
            <person name="Charron P."/>
            <person name="Duensing N."/>
            <person name="Frei-dit-Frey N."/>
            <person name="Gianinazzi-Pearson V."/>
            <person name="Gilbert B."/>
            <person name="Handa Y."/>
            <person name="Hijri M."/>
            <person name="Kaul R."/>
            <person name="Kawaguchi M."/>
            <person name="Krajinski F."/>
            <person name="Lammers P."/>
            <person name="Lapierre D."/>
            <person name="Masclaux F.G."/>
            <person name="Murat C."/>
            <person name="Morin E."/>
            <person name="Ndikumana S."/>
            <person name="Pagni M."/>
            <person name="Petitpierre D."/>
            <person name="Requena N."/>
            <person name="Rosikiewicz P."/>
            <person name="Riley R."/>
            <person name="Saito K."/>
            <person name="San Clemente H."/>
            <person name="Shapiro H."/>
            <person name="van Tuinen D."/>
            <person name="Becard G."/>
            <person name="Bonfante P."/>
            <person name="Paszkowski U."/>
            <person name="Shachar-Hill Y."/>
            <person name="Young J.P."/>
            <person name="Sanders I.R."/>
            <person name="Henrissat B."/>
            <person name="Rensing S.A."/>
            <person name="Grigoriev I.V."/>
            <person name="Corradi N."/>
            <person name="Roux C."/>
            <person name="Martin F."/>
        </authorList>
    </citation>
    <scope>NUCLEOTIDE SEQUENCE</scope>
    <source>
        <strain evidence="2">DAOM 197198</strain>
    </source>
</reference>
<protein>
    <submittedName>
        <fullName evidence="2">Uncharacterized protein</fullName>
    </submittedName>
</protein>